<dbReference type="EMBL" id="JARYMX010000008">
    <property type="protein sequence ID" value="KAJ9536918.1"/>
    <property type="molecule type" value="Genomic_DNA"/>
</dbReference>
<evidence type="ECO:0000256" key="1">
    <source>
        <dbReference type="SAM" id="MobiDB-lite"/>
    </source>
</evidence>
<evidence type="ECO:0000256" key="2">
    <source>
        <dbReference type="SAM" id="Phobius"/>
    </source>
</evidence>
<organism evidence="3 4">
    <name type="scientific">Centaurea solstitialis</name>
    <name type="common">yellow star-thistle</name>
    <dbReference type="NCBI Taxonomy" id="347529"/>
    <lineage>
        <taxon>Eukaryota</taxon>
        <taxon>Viridiplantae</taxon>
        <taxon>Streptophyta</taxon>
        <taxon>Embryophyta</taxon>
        <taxon>Tracheophyta</taxon>
        <taxon>Spermatophyta</taxon>
        <taxon>Magnoliopsida</taxon>
        <taxon>eudicotyledons</taxon>
        <taxon>Gunneridae</taxon>
        <taxon>Pentapetalae</taxon>
        <taxon>asterids</taxon>
        <taxon>campanulids</taxon>
        <taxon>Asterales</taxon>
        <taxon>Asteraceae</taxon>
        <taxon>Carduoideae</taxon>
        <taxon>Cardueae</taxon>
        <taxon>Centaureinae</taxon>
        <taxon>Centaurea</taxon>
    </lineage>
</organism>
<keyword evidence="2" id="KW-0812">Transmembrane</keyword>
<sequence>MPISRLTFITTALLALVEIKSQGEVEFPFQTHPRAIMVAINCLLMYGFVSIIELVVHAARLDTLYAMTARLGRIVSLCFLPIVCPMTFSTSHQPVTQAVGTVVGGGFGWFLVVDDGDGGDNGRGGLRWRSVVEVGGGGQLRRSAVEVDGGGRRCSPEKKNGRRRSSAEKIAGVTG</sequence>
<dbReference type="Proteomes" id="UP001172457">
    <property type="component" value="Chromosome 8"/>
</dbReference>
<evidence type="ECO:0000313" key="4">
    <source>
        <dbReference type="Proteomes" id="UP001172457"/>
    </source>
</evidence>
<keyword evidence="4" id="KW-1185">Reference proteome</keyword>
<accession>A0AA38SRF5</accession>
<feature type="transmembrane region" description="Helical" evidence="2">
    <location>
        <begin position="37"/>
        <end position="59"/>
    </location>
</feature>
<name>A0AA38SRF5_9ASTR</name>
<keyword evidence="2" id="KW-0472">Membrane</keyword>
<protein>
    <submittedName>
        <fullName evidence="3">Uncharacterized protein</fullName>
    </submittedName>
</protein>
<reference evidence="3" key="1">
    <citation type="submission" date="2023-03" db="EMBL/GenBank/DDBJ databases">
        <title>Chromosome-scale reference genome and RAD-based genetic map of yellow starthistle (Centaurea solstitialis) reveal putative structural variation and QTLs associated with invader traits.</title>
        <authorList>
            <person name="Reatini B."/>
            <person name="Cang F.A."/>
            <person name="Jiang Q."/>
            <person name="Mckibben M.T.W."/>
            <person name="Barker M.S."/>
            <person name="Rieseberg L.H."/>
            <person name="Dlugosch K.M."/>
        </authorList>
    </citation>
    <scope>NUCLEOTIDE SEQUENCE</scope>
    <source>
        <strain evidence="3">CAN-66</strain>
        <tissue evidence="3">Leaf</tissue>
    </source>
</reference>
<proteinExistence type="predicted"/>
<gene>
    <name evidence="3" type="ORF">OSB04_029651</name>
</gene>
<feature type="transmembrane region" description="Helical" evidence="2">
    <location>
        <begin position="71"/>
        <end position="88"/>
    </location>
</feature>
<evidence type="ECO:0000313" key="3">
    <source>
        <dbReference type="EMBL" id="KAJ9536918.1"/>
    </source>
</evidence>
<dbReference type="AlphaFoldDB" id="A0AA38SRF5"/>
<feature type="compositionally biased region" description="Basic and acidic residues" evidence="1">
    <location>
        <begin position="146"/>
        <end position="159"/>
    </location>
</feature>
<comment type="caution">
    <text evidence="3">The sequence shown here is derived from an EMBL/GenBank/DDBJ whole genome shotgun (WGS) entry which is preliminary data.</text>
</comment>
<keyword evidence="2" id="KW-1133">Transmembrane helix</keyword>
<feature type="region of interest" description="Disordered" evidence="1">
    <location>
        <begin position="146"/>
        <end position="175"/>
    </location>
</feature>